<dbReference type="RefSeq" id="WP_146364107.1">
    <property type="nucleotide sequence ID" value="NZ_VOAL01000007.1"/>
</dbReference>
<dbReference type="InterPro" id="IPR013078">
    <property type="entry name" value="His_Pase_superF_clade-1"/>
</dbReference>
<comment type="caution">
    <text evidence="1">The sequence shown here is derived from an EMBL/GenBank/DDBJ whole genome shotgun (WGS) entry which is preliminary data.</text>
</comment>
<sequence length="174" mass="19345">MTGHHLRKLQLLRHAKADWPRDVPDHERPLSGRGHRDAPLAGEWMREHGSIPDFILCSSALRARQTCTWVCKELGDKAPTAKLEDGLYAATPERILSLINHVPDTVTSLLVIAHLPGVQDLAMRLASADSDEDAVMDMATRYPTSGLTVMEHALPWAELDGRDARVTDFVVRRA</sequence>
<evidence type="ECO:0000313" key="2">
    <source>
        <dbReference type="Proteomes" id="UP000326852"/>
    </source>
</evidence>
<gene>
    <name evidence="1" type="ORF">GD627_15375</name>
</gene>
<dbReference type="EMBL" id="VTFX01000006">
    <property type="protein sequence ID" value="KAD3456074.1"/>
    <property type="molecule type" value="Genomic_DNA"/>
</dbReference>
<evidence type="ECO:0000313" key="1">
    <source>
        <dbReference type="EMBL" id="KAD3456074.1"/>
    </source>
</evidence>
<accession>A0A5N6MFQ8</accession>
<protein>
    <submittedName>
        <fullName evidence="1">Histidine phosphatase family protein</fullName>
    </submittedName>
</protein>
<dbReference type="PANTHER" id="PTHR47623:SF1">
    <property type="entry name" value="OS09G0287300 PROTEIN"/>
    <property type="match status" value="1"/>
</dbReference>
<dbReference type="AlphaFoldDB" id="A0A5N6MFQ8"/>
<dbReference type="Pfam" id="PF00300">
    <property type="entry name" value="His_Phos_1"/>
    <property type="match status" value="1"/>
</dbReference>
<reference evidence="1 2" key="1">
    <citation type="submission" date="2019-08" db="EMBL/GenBank/DDBJ databases">
        <title>Arthrobacter sp. nov., isolated from plateau pika and Tibetan wild ass.</title>
        <authorList>
            <person name="Ge Y."/>
        </authorList>
    </citation>
    <scope>NUCLEOTIDE SEQUENCE [LARGE SCALE GENOMIC DNA]</scope>
    <source>
        <strain evidence="1 2">785</strain>
    </source>
</reference>
<keyword evidence="2" id="KW-1185">Reference proteome</keyword>
<dbReference type="PANTHER" id="PTHR47623">
    <property type="entry name" value="OS09G0287300 PROTEIN"/>
    <property type="match status" value="1"/>
</dbReference>
<dbReference type="Gene3D" id="3.40.50.1240">
    <property type="entry name" value="Phosphoglycerate mutase-like"/>
    <property type="match status" value="1"/>
</dbReference>
<dbReference type="SUPFAM" id="SSF53254">
    <property type="entry name" value="Phosphoglycerate mutase-like"/>
    <property type="match status" value="1"/>
</dbReference>
<name>A0A5N6MFQ8_9MICC</name>
<proteinExistence type="predicted"/>
<dbReference type="OrthoDB" id="9810154at2"/>
<dbReference type="Proteomes" id="UP000326852">
    <property type="component" value="Unassembled WGS sequence"/>
</dbReference>
<dbReference type="CDD" id="cd07067">
    <property type="entry name" value="HP_PGM_like"/>
    <property type="match status" value="1"/>
</dbReference>
<dbReference type="InterPro" id="IPR029033">
    <property type="entry name" value="His_PPase_superfam"/>
</dbReference>
<organism evidence="1 2">
    <name type="scientific">Arthrobacter yangruifuii</name>
    <dbReference type="NCBI Taxonomy" id="2606616"/>
    <lineage>
        <taxon>Bacteria</taxon>
        <taxon>Bacillati</taxon>
        <taxon>Actinomycetota</taxon>
        <taxon>Actinomycetes</taxon>
        <taxon>Micrococcales</taxon>
        <taxon>Micrococcaceae</taxon>
        <taxon>Arthrobacter</taxon>
    </lineage>
</organism>